<organism evidence="2 3">
    <name type="scientific">Yinghuangia soli</name>
    <dbReference type="NCBI Taxonomy" id="2908204"/>
    <lineage>
        <taxon>Bacteria</taxon>
        <taxon>Bacillati</taxon>
        <taxon>Actinomycetota</taxon>
        <taxon>Actinomycetes</taxon>
        <taxon>Kitasatosporales</taxon>
        <taxon>Streptomycetaceae</taxon>
        <taxon>Yinghuangia</taxon>
    </lineage>
</organism>
<name>A0AA41Q540_9ACTN</name>
<dbReference type="EMBL" id="JAKFHA010000026">
    <property type="protein sequence ID" value="MCF2531739.1"/>
    <property type="molecule type" value="Genomic_DNA"/>
</dbReference>
<sequence length="153" mass="16156">MRLGVVGQANRPGKVRGGKFWKGSTDNIGPHTVRLWRLDTVTLLGTAVSSGEPSGPQWVDVPFSSPISVPANVDLLLEVEFPGSRYGNTNSLFTFGALVRGALTARYCVFGTGGRPTGVPSGSFAGLHYAVDMDFEPDPAGTDDWDVMGGLSI</sequence>
<accession>A0AA41Q540</accession>
<gene>
    <name evidence="2" type="ORF">LZ495_31605</name>
</gene>
<dbReference type="InterPro" id="IPR025141">
    <property type="entry name" value="DUF4082"/>
</dbReference>
<evidence type="ECO:0000313" key="2">
    <source>
        <dbReference type="EMBL" id="MCF2531739.1"/>
    </source>
</evidence>
<evidence type="ECO:0000313" key="3">
    <source>
        <dbReference type="Proteomes" id="UP001165378"/>
    </source>
</evidence>
<comment type="caution">
    <text evidence="2">The sequence shown here is derived from an EMBL/GenBank/DDBJ whole genome shotgun (WGS) entry which is preliminary data.</text>
</comment>
<dbReference type="AlphaFoldDB" id="A0AA41Q540"/>
<evidence type="ECO:0000259" key="1">
    <source>
        <dbReference type="Pfam" id="PF13313"/>
    </source>
</evidence>
<dbReference type="Pfam" id="PF13313">
    <property type="entry name" value="DUF4082"/>
    <property type="match status" value="1"/>
</dbReference>
<reference evidence="2" key="1">
    <citation type="submission" date="2022-01" db="EMBL/GenBank/DDBJ databases">
        <title>Genome-Based Taxonomic Classification of the Phylum Actinobacteria.</title>
        <authorList>
            <person name="Gao Y."/>
        </authorList>
    </citation>
    <scope>NUCLEOTIDE SEQUENCE</scope>
    <source>
        <strain evidence="2">KLBMP 8922</strain>
    </source>
</reference>
<dbReference type="Proteomes" id="UP001165378">
    <property type="component" value="Unassembled WGS sequence"/>
</dbReference>
<keyword evidence="3" id="KW-1185">Reference proteome</keyword>
<proteinExistence type="predicted"/>
<feature type="domain" description="DUF4082" evidence="1">
    <location>
        <begin position="2"/>
        <end position="129"/>
    </location>
</feature>
<protein>
    <submittedName>
        <fullName evidence="2">DUF4082 domain-containing protein</fullName>
    </submittedName>
</protein>